<gene>
    <name evidence="2" type="ORF">DC041_0000570</name>
</gene>
<evidence type="ECO:0000259" key="1">
    <source>
        <dbReference type="Pfam" id="PF23309"/>
    </source>
</evidence>
<feature type="domain" description="DUF7083" evidence="1">
    <location>
        <begin position="15"/>
        <end position="89"/>
    </location>
</feature>
<evidence type="ECO:0000313" key="3">
    <source>
        <dbReference type="Proteomes" id="UP000290809"/>
    </source>
</evidence>
<dbReference type="Pfam" id="PF23309">
    <property type="entry name" value="DUF7083"/>
    <property type="match status" value="1"/>
</dbReference>
<keyword evidence="3" id="KW-1185">Reference proteome</keyword>
<dbReference type="EMBL" id="QMKO01001698">
    <property type="protein sequence ID" value="RTG87283.1"/>
    <property type="molecule type" value="Genomic_DNA"/>
</dbReference>
<feature type="non-terminal residue" evidence="2">
    <location>
        <position position="155"/>
    </location>
</feature>
<proteinExistence type="predicted"/>
<evidence type="ECO:0000313" key="2">
    <source>
        <dbReference type="EMBL" id="RTG87283.1"/>
    </source>
</evidence>
<reference evidence="2 3" key="1">
    <citation type="journal article" date="2019" name="PLoS Pathog.">
        <title>Genome sequence of the bovine parasite Schistosoma bovis Tanzania.</title>
        <authorList>
            <person name="Oey H."/>
            <person name="Zakrzewski M."/>
            <person name="Gobert G."/>
            <person name="Gravermann K."/>
            <person name="Stoye J."/>
            <person name="Jones M."/>
            <person name="Mcmanus D."/>
            <person name="Krause L."/>
        </authorList>
    </citation>
    <scope>NUCLEOTIDE SEQUENCE [LARGE SCALE GENOMIC DNA]</scope>
    <source>
        <strain evidence="2 3">TAN1997</strain>
    </source>
</reference>
<dbReference type="InterPro" id="IPR055510">
    <property type="entry name" value="DUF7083"/>
</dbReference>
<dbReference type="Proteomes" id="UP000290809">
    <property type="component" value="Unassembled WGS sequence"/>
</dbReference>
<protein>
    <recommendedName>
        <fullName evidence="1">DUF7083 domain-containing protein</fullName>
    </recommendedName>
</protein>
<name>A0A430QHX7_SCHBO</name>
<accession>A0A430QHX7</accession>
<dbReference type="AlphaFoldDB" id="A0A430QHX7"/>
<comment type="caution">
    <text evidence="2">The sequence shown here is derived from an EMBL/GenBank/DDBJ whole genome shotgun (WGS) entry which is preliminary data.</text>
</comment>
<organism evidence="2 3">
    <name type="scientific">Schistosoma bovis</name>
    <name type="common">Blood fluke</name>
    <dbReference type="NCBI Taxonomy" id="6184"/>
    <lineage>
        <taxon>Eukaryota</taxon>
        <taxon>Metazoa</taxon>
        <taxon>Spiralia</taxon>
        <taxon>Lophotrochozoa</taxon>
        <taxon>Platyhelminthes</taxon>
        <taxon>Trematoda</taxon>
        <taxon>Digenea</taxon>
        <taxon>Strigeidida</taxon>
        <taxon>Schistosomatoidea</taxon>
        <taxon>Schistosomatidae</taxon>
        <taxon>Schistosoma</taxon>
    </lineage>
</organism>
<sequence>MLSLHSSSTCQSAKYESIVNSISEFHFDPEAGVIFSSWFHRCEDIFSVECSHLDDAAKVRLLLRKLGTQEYNKYVNFILPQNPRDISFTRYKCFQITKSPEDDYLTYAWKVNRECERFKINDITADQFKCLIFICGLKNAEDSDVRTRMLARIEQ</sequence>